<comment type="caution">
    <text evidence="7">The sequence shown here is derived from an EMBL/GenBank/DDBJ whole genome shotgun (WGS) entry which is preliminary data.</text>
</comment>
<dbReference type="Pfam" id="PF04003">
    <property type="entry name" value="Utp12"/>
    <property type="match status" value="1"/>
</dbReference>
<dbReference type="Gene3D" id="2.130.10.10">
    <property type="entry name" value="YVTN repeat-like/Quinoprotein amine dehydrogenase"/>
    <property type="match status" value="3"/>
</dbReference>
<evidence type="ECO:0000256" key="1">
    <source>
        <dbReference type="ARBA" id="ARBA00022574"/>
    </source>
</evidence>
<dbReference type="Pfam" id="PF25172">
    <property type="entry name" value="Beta-prop_WDR3_2nd"/>
    <property type="match status" value="1"/>
</dbReference>
<keyword evidence="1 4" id="KW-0853">WD repeat</keyword>
<feature type="repeat" description="WD" evidence="4">
    <location>
        <begin position="675"/>
        <end position="716"/>
    </location>
</feature>
<dbReference type="PROSITE" id="PS50294">
    <property type="entry name" value="WD_REPEATS_REGION"/>
    <property type="match status" value="7"/>
</dbReference>
<keyword evidence="8" id="KW-1185">Reference proteome</keyword>
<dbReference type="CDD" id="cd00200">
    <property type="entry name" value="WD40"/>
    <property type="match status" value="1"/>
</dbReference>
<dbReference type="Pfam" id="PF25173">
    <property type="entry name" value="Beta-prop_WDR3_1st"/>
    <property type="match status" value="1"/>
</dbReference>
<dbReference type="InterPro" id="IPR011048">
    <property type="entry name" value="Haem_d1_sf"/>
</dbReference>
<dbReference type="SUPFAM" id="SSF50978">
    <property type="entry name" value="WD40 repeat-like"/>
    <property type="match status" value="1"/>
</dbReference>
<feature type="repeat" description="WD" evidence="4">
    <location>
        <begin position="717"/>
        <end position="748"/>
    </location>
</feature>
<dbReference type="PRINTS" id="PR00320">
    <property type="entry name" value="GPROTEINBRPT"/>
</dbReference>
<feature type="repeat" description="WD" evidence="4">
    <location>
        <begin position="187"/>
        <end position="220"/>
    </location>
</feature>
<dbReference type="InterPro" id="IPR036322">
    <property type="entry name" value="WD40_repeat_dom_sf"/>
</dbReference>
<dbReference type="SUPFAM" id="SSF51004">
    <property type="entry name" value="C-terminal (heme d1) domain of cytochrome cd1-nitrite reductase"/>
    <property type="match status" value="1"/>
</dbReference>
<dbReference type="FunFam" id="2.130.10.10:FF:000157">
    <property type="entry name" value="WD repeat domain 3"/>
    <property type="match status" value="1"/>
</dbReference>
<dbReference type="GO" id="GO:0030490">
    <property type="term" value="P:maturation of SSU-rRNA"/>
    <property type="evidence" value="ECO:0007669"/>
    <property type="project" value="TreeGrafter"/>
</dbReference>
<dbReference type="GO" id="GO:0032040">
    <property type="term" value="C:small-subunit processome"/>
    <property type="evidence" value="ECO:0007669"/>
    <property type="project" value="TreeGrafter"/>
</dbReference>
<feature type="repeat" description="WD" evidence="4">
    <location>
        <begin position="451"/>
        <end position="491"/>
    </location>
</feature>
<comment type="similarity">
    <text evidence="3">Belongs to the WD repeat WDR3/UTP12 family.</text>
</comment>
<evidence type="ECO:0000259" key="6">
    <source>
        <dbReference type="Pfam" id="PF04003"/>
    </source>
</evidence>
<dbReference type="InterPro" id="IPR019775">
    <property type="entry name" value="WD40_repeat_CS"/>
</dbReference>
<dbReference type="OrthoDB" id="407922at2759"/>
<name>A0A9W7ZZ53_9FUNG</name>
<feature type="repeat" description="WD" evidence="4">
    <location>
        <begin position="532"/>
        <end position="566"/>
    </location>
</feature>
<protein>
    <submittedName>
        <fullName evidence="7">Beta transducin</fullName>
    </submittedName>
</protein>
<evidence type="ECO:0000313" key="8">
    <source>
        <dbReference type="Proteomes" id="UP001150569"/>
    </source>
</evidence>
<dbReference type="InterPro" id="IPR051570">
    <property type="entry name" value="TBC1_cilium_biogenesis"/>
</dbReference>
<dbReference type="PANTHER" id="PTHR19853">
    <property type="entry name" value="WD REPEAT CONTAINING PROTEIN 3 WDR3"/>
    <property type="match status" value="1"/>
</dbReference>
<dbReference type="PANTHER" id="PTHR19853:SF0">
    <property type="entry name" value="WD REPEAT-CONTAINING PROTEIN 3"/>
    <property type="match status" value="1"/>
</dbReference>
<feature type="repeat" description="WD" evidence="4">
    <location>
        <begin position="99"/>
        <end position="132"/>
    </location>
</feature>
<dbReference type="InterPro" id="IPR001680">
    <property type="entry name" value="WD40_rpt"/>
</dbReference>
<dbReference type="SMART" id="SM00320">
    <property type="entry name" value="WD40"/>
    <property type="match status" value="11"/>
</dbReference>
<reference evidence="7" key="1">
    <citation type="submission" date="2022-07" db="EMBL/GenBank/DDBJ databases">
        <title>Phylogenomic reconstructions and comparative analyses of Kickxellomycotina fungi.</title>
        <authorList>
            <person name="Reynolds N.K."/>
            <person name="Stajich J.E."/>
            <person name="Barry K."/>
            <person name="Grigoriev I.V."/>
            <person name="Crous P."/>
            <person name="Smith M.E."/>
        </authorList>
    </citation>
    <scope>NUCLEOTIDE SEQUENCE</scope>
    <source>
        <strain evidence="7">RSA 861</strain>
    </source>
</reference>
<organism evidence="7 8">
    <name type="scientific">Tieghemiomyces parasiticus</name>
    <dbReference type="NCBI Taxonomy" id="78921"/>
    <lineage>
        <taxon>Eukaryota</taxon>
        <taxon>Fungi</taxon>
        <taxon>Fungi incertae sedis</taxon>
        <taxon>Zoopagomycota</taxon>
        <taxon>Kickxellomycotina</taxon>
        <taxon>Dimargaritomycetes</taxon>
        <taxon>Dimargaritales</taxon>
        <taxon>Dimargaritaceae</taxon>
        <taxon>Tieghemiomyces</taxon>
    </lineage>
</organism>
<dbReference type="PROSITE" id="PS50082">
    <property type="entry name" value="WD_REPEATS_2"/>
    <property type="match status" value="8"/>
</dbReference>
<accession>A0A9W7ZZ53</accession>
<dbReference type="GO" id="GO:0034388">
    <property type="term" value="C:Pwp2p-containing subcomplex of 90S preribosome"/>
    <property type="evidence" value="ECO:0007669"/>
    <property type="project" value="TreeGrafter"/>
</dbReference>
<dbReference type="InterPro" id="IPR015943">
    <property type="entry name" value="WD40/YVTN_repeat-like_dom_sf"/>
</dbReference>
<dbReference type="AlphaFoldDB" id="A0A9W7ZZ53"/>
<gene>
    <name evidence="7" type="primary">DIP2_2</name>
    <name evidence="7" type="ORF">IWQ60_008675</name>
</gene>
<dbReference type="Proteomes" id="UP001150569">
    <property type="component" value="Unassembled WGS sequence"/>
</dbReference>
<dbReference type="InterPro" id="IPR020472">
    <property type="entry name" value="WD40_PAC1"/>
</dbReference>
<feature type="repeat" description="WD" evidence="4">
    <location>
        <begin position="141"/>
        <end position="186"/>
    </location>
</feature>
<evidence type="ECO:0000256" key="5">
    <source>
        <dbReference type="SAM" id="MobiDB-lite"/>
    </source>
</evidence>
<feature type="region of interest" description="Disordered" evidence="5">
    <location>
        <begin position="311"/>
        <end position="339"/>
    </location>
</feature>
<evidence type="ECO:0000313" key="7">
    <source>
        <dbReference type="EMBL" id="KAJ1914796.1"/>
    </source>
</evidence>
<dbReference type="InterPro" id="IPR007148">
    <property type="entry name" value="SSU_processome_Utp12"/>
</dbReference>
<feature type="region of interest" description="Disordered" evidence="5">
    <location>
        <begin position="362"/>
        <end position="410"/>
    </location>
</feature>
<dbReference type="PROSITE" id="PS00678">
    <property type="entry name" value="WD_REPEATS_1"/>
    <property type="match status" value="4"/>
</dbReference>
<dbReference type="EMBL" id="JANBPT010000666">
    <property type="protein sequence ID" value="KAJ1914796.1"/>
    <property type="molecule type" value="Genomic_DNA"/>
</dbReference>
<evidence type="ECO:0000256" key="2">
    <source>
        <dbReference type="ARBA" id="ARBA00022737"/>
    </source>
</evidence>
<evidence type="ECO:0000256" key="4">
    <source>
        <dbReference type="PROSITE-ProRule" id="PRU00221"/>
    </source>
</evidence>
<proteinExistence type="inferred from homology"/>
<sequence length="998" mass="111386">MGKTYLRYEPEGAFGVIVSQKANAVFDADGRCIIAPGLENVQIWSAKKGTLEATWSDPANKAEITVLCRAPAGDRYAVGYANGAIRVFAAPSGELLVTFNGHRSSVSTLAFDRSGTTLVSGARDTHIILWNVLAESGICRLTGHKDEVTAVHFLYTRDGRATHVVSGSKDTLIKLWDLDTQHCVETLAEHRSEVWSLAVNPHQTRLVAGSSDRGLKVWRLHADRLDEGYLAGTADEPAAETAAPDAAPTPISGVFEYYGEVPRQSTERVAQLQFDSQGFYLACLPTTRNVELFRLYSEEILQKKLRRRLRHRRAKSKAKAKEQGENVAATGAETEATPSVTAADEIVPYQVLRADAKVRSVDFQPPAPAHSRTRPTVPARLIHSKLNHGGDDDDDDDREASAYGPPSKTTDLSLLVATTNNQLAVYQIANPERVKEDPEARTPTLQYNVDLAGHRGEARAIALSSDDELLATASNGLLKVWNTQTMACIRTMACGPANCVEFLPGDKHIVVGTKTGHLELFDISANVLMESIAAHAKEVWSVAVQPDRRGLASGSADHTVKFWEFELVERPAESADSVLGAQRITLQHARTLEVGQSVLCVRFARSMKHLAVSLLDATVKTFFVDTLKYHLSFYGHSLPVLSLDISDDGALLATGSSDKNLKIWGMDFGDCHRSLFAHQDSVTCVRFVPETHYVFTSGRDKLVKYWDADKFTPIMKLEGHQAEVWGLVVSRFGNWVFSTGQDRSIRVWVRTEEPLFPEEEKERDMEEEYESNLVHELERSQLTTNLEAPEDERGQSESTRATRLTVETLKAGERIMEALDLVEQERLALETYEMMKDKGPLAIPFPTKNPILVALGDLTPERYLLQVFEKVRPVEMEDALLVLPFNKATALFRYFDHWIQKSWNINLVCRVLFFLLRVHHQQISASQDLGIMLSNVRKHLRQHLETQKDAIGFNVAGLRYLREQHTANSIATYFGEEDIDAKLNYGLRKRRYLTISSK</sequence>
<feature type="region of interest" description="Disordered" evidence="5">
    <location>
        <begin position="780"/>
        <end position="801"/>
    </location>
</feature>
<keyword evidence="2" id="KW-0677">Repeat</keyword>
<dbReference type="GO" id="GO:0030515">
    <property type="term" value="F:snoRNA binding"/>
    <property type="evidence" value="ECO:0007669"/>
    <property type="project" value="TreeGrafter"/>
</dbReference>
<evidence type="ECO:0000256" key="3">
    <source>
        <dbReference type="ARBA" id="ARBA00038229"/>
    </source>
</evidence>
<feature type="domain" description="Small-subunit processome Utp12" evidence="6">
    <location>
        <begin position="860"/>
        <end position="962"/>
    </location>
</feature>
<feature type="repeat" description="WD" evidence="4">
    <location>
        <begin position="633"/>
        <end position="674"/>
    </location>
</feature>